<name>A0A1Y2IPT0_TRAC3</name>
<proteinExistence type="predicted"/>
<sequence length="320" mass="36079">MSVVTHNRAIVPAIWPGDLGRPNTSAFTLQVTDDWRYIPETFDGICDWATVTSEDDESHEYTERRHLVYLSSVLPESLQNTMFHVTIVLQGFLGDFNISVLGNWKKREKTVAAAMQFMRLESGGPNEAFAAQVRALQNIRDFIVAKVGGDLNARDLQADSIFLQRQVFTKVRPYGDQASGIRLSNVTDPGGHARKISNRWKVDHIIQTGARRANGKNMDIAHTALRRGDFVEVSVFADIHVLRRKTRPLTLVNFAMKEVVKLWSAEECKMRVVLTVENTQNRFTRTDLTAKEQTIRSAKVHAMPSVFQIGGPREEAMEVA</sequence>
<gene>
    <name evidence="1" type="ORF">PYCCODRAFT_1424988</name>
</gene>
<dbReference type="EMBL" id="KZ084102">
    <property type="protein sequence ID" value="OSD03119.1"/>
    <property type="molecule type" value="Genomic_DNA"/>
</dbReference>
<reference evidence="1 2" key="1">
    <citation type="journal article" date="2015" name="Biotechnol. Biofuels">
        <title>Enhanced degradation of softwood versus hardwood by the white-rot fungus Pycnoporus coccineus.</title>
        <authorList>
            <person name="Couturier M."/>
            <person name="Navarro D."/>
            <person name="Chevret D."/>
            <person name="Henrissat B."/>
            <person name="Piumi F."/>
            <person name="Ruiz-Duenas F.J."/>
            <person name="Martinez A.T."/>
            <person name="Grigoriev I.V."/>
            <person name="Riley R."/>
            <person name="Lipzen A."/>
            <person name="Berrin J.G."/>
            <person name="Master E.R."/>
            <person name="Rosso M.N."/>
        </authorList>
    </citation>
    <scope>NUCLEOTIDE SEQUENCE [LARGE SCALE GENOMIC DNA]</scope>
    <source>
        <strain evidence="1 2">BRFM310</strain>
    </source>
</reference>
<evidence type="ECO:0000313" key="2">
    <source>
        <dbReference type="Proteomes" id="UP000193067"/>
    </source>
</evidence>
<organism evidence="1 2">
    <name type="scientific">Trametes coccinea (strain BRFM310)</name>
    <name type="common">Pycnoporus coccineus</name>
    <dbReference type="NCBI Taxonomy" id="1353009"/>
    <lineage>
        <taxon>Eukaryota</taxon>
        <taxon>Fungi</taxon>
        <taxon>Dikarya</taxon>
        <taxon>Basidiomycota</taxon>
        <taxon>Agaricomycotina</taxon>
        <taxon>Agaricomycetes</taxon>
        <taxon>Polyporales</taxon>
        <taxon>Polyporaceae</taxon>
        <taxon>Trametes</taxon>
    </lineage>
</organism>
<evidence type="ECO:0000313" key="1">
    <source>
        <dbReference type="EMBL" id="OSD03119.1"/>
    </source>
</evidence>
<dbReference type="OrthoDB" id="2749067at2759"/>
<accession>A0A1Y2IPT0</accession>
<dbReference type="Proteomes" id="UP000193067">
    <property type="component" value="Unassembled WGS sequence"/>
</dbReference>
<dbReference type="AlphaFoldDB" id="A0A1Y2IPT0"/>
<protein>
    <submittedName>
        <fullName evidence="1">Uncharacterized protein</fullName>
    </submittedName>
</protein>
<keyword evidence="2" id="KW-1185">Reference proteome</keyword>